<dbReference type="PANTHER" id="PTHR12526">
    <property type="entry name" value="GLYCOSYLTRANSFERASE"/>
    <property type="match status" value="1"/>
</dbReference>
<dbReference type="EC" id="2.4.-.-" evidence="6"/>
<gene>
    <name evidence="6" type="ORF">NE398_07960</name>
</gene>
<organism evidence="6 7">
    <name type="scientific">Clostridium tertium</name>
    <dbReference type="NCBI Taxonomy" id="1559"/>
    <lineage>
        <taxon>Bacteria</taxon>
        <taxon>Bacillati</taxon>
        <taxon>Bacillota</taxon>
        <taxon>Clostridia</taxon>
        <taxon>Eubacteriales</taxon>
        <taxon>Clostridiaceae</taxon>
        <taxon>Clostridium</taxon>
    </lineage>
</organism>
<evidence type="ECO:0000313" key="7">
    <source>
        <dbReference type="Proteomes" id="UP001141183"/>
    </source>
</evidence>
<keyword evidence="2 6" id="KW-0808">Transferase</keyword>
<dbReference type="Pfam" id="PF13439">
    <property type="entry name" value="Glyco_transf_4"/>
    <property type="match status" value="1"/>
</dbReference>
<reference evidence="6" key="1">
    <citation type="submission" date="2022-05" db="EMBL/GenBank/DDBJ databases">
        <title>Draft genome sequence of Clostridium tertium strain CP3 isolated from Peru.</title>
        <authorList>
            <person name="Hurtado R."/>
            <person name="Lima L."/>
            <person name="Sousa T."/>
            <person name="Jaiswal A.K."/>
            <person name="Tiwari S."/>
            <person name="Maturrano L."/>
            <person name="Brenig B."/>
            <person name="Azevedo V."/>
        </authorList>
    </citation>
    <scope>NUCLEOTIDE SEQUENCE</scope>
    <source>
        <strain evidence="6">CP3</strain>
    </source>
</reference>
<dbReference type="AlphaFoldDB" id="A0A9X4B0V5"/>
<dbReference type="SUPFAM" id="SSF53756">
    <property type="entry name" value="UDP-Glycosyltransferase/glycogen phosphorylase"/>
    <property type="match status" value="1"/>
</dbReference>
<dbReference type="GO" id="GO:0016757">
    <property type="term" value="F:glycosyltransferase activity"/>
    <property type="evidence" value="ECO:0007669"/>
    <property type="project" value="UniProtKB-KW"/>
</dbReference>
<evidence type="ECO:0000256" key="3">
    <source>
        <dbReference type="SAM" id="Phobius"/>
    </source>
</evidence>
<dbReference type="EMBL" id="JAMRYU010000007">
    <property type="protein sequence ID" value="MDC4240097.1"/>
    <property type="molecule type" value="Genomic_DNA"/>
</dbReference>
<feature type="domain" description="Glycosyl transferase family 1" evidence="4">
    <location>
        <begin position="177"/>
        <end position="334"/>
    </location>
</feature>
<dbReference type="InterPro" id="IPR028098">
    <property type="entry name" value="Glyco_trans_4-like_N"/>
</dbReference>
<feature type="domain" description="Glycosyltransferase subfamily 4-like N-terminal" evidence="5">
    <location>
        <begin position="13"/>
        <end position="163"/>
    </location>
</feature>
<evidence type="ECO:0000259" key="4">
    <source>
        <dbReference type="Pfam" id="PF00534"/>
    </source>
</evidence>
<name>A0A9X4B0V5_9CLOT</name>
<protein>
    <submittedName>
        <fullName evidence="6">Glycosyltransferase</fullName>
        <ecNumber evidence="6">2.4.-.-</ecNumber>
    </submittedName>
</protein>
<evidence type="ECO:0000313" key="6">
    <source>
        <dbReference type="EMBL" id="MDC4240097.1"/>
    </source>
</evidence>
<keyword evidence="3" id="KW-0812">Transmembrane</keyword>
<evidence type="ECO:0000256" key="1">
    <source>
        <dbReference type="ARBA" id="ARBA00022676"/>
    </source>
</evidence>
<evidence type="ECO:0000256" key="2">
    <source>
        <dbReference type="ARBA" id="ARBA00022679"/>
    </source>
</evidence>
<keyword evidence="1 6" id="KW-0328">Glycosyltransferase</keyword>
<accession>A0A9X4B0V5</accession>
<sequence>MNILYLNNSVHLGGDTKCIIKLSKELKRSNKIIVGSNGGSLEIEFQKMGIKHYKIKPVSSINIFSIIFNIILIIKIVKKESIDIIHSHHRMTTLMSKIASKFIKVKVVHTQHLCIENKFYLTRLSLKNIKTITVSQGAKKILKRKCKLNEKNITTIYNSIEVECKNKEIDPKLLELKEKGFFLVAQISRIIDYKGVYDFVDVARSTVKINKDIRFLLIGEGEESENLNKYIKQGNLEEYVYMLGSKDNVIEHLKYIDLILLCSYIEGLPLVPLEAFSQQLPVIATNIEGTKEEIVDGENGFLVEEKNIEKFTEKINEIFNNEDLYNSLKENAYKIFKEKFDVDRYIAEHIVLYNEVLYAK</sequence>
<keyword evidence="7" id="KW-1185">Reference proteome</keyword>
<dbReference type="RefSeq" id="WP_142690890.1">
    <property type="nucleotide sequence ID" value="NZ_JADPFN010000001.1"/>
</dbReference>
<dbReference type="InterPro" id="IPR001296">
    <property type="entry name" value="Glyco_trans_1"/>
</dbReference>
<evidence type="ECO:0000259" key="5">
    <source>
        <dbReference type="Pfam" id="PF13439"/>
    </source>
</evidence>
<proteinExistence type="predicted"/>
<dbReference type="Proteomes" id="UP001141183">
    <property type="component" value="Unassembled WGS sequence"/>
</dbReference>
<keyword evidence="3" id="KW-1133">Transmembrane helix</keyword>
<keyword evidence="3" id="KW-0472">Membrane</keyword>
<comment type="caution">
    <text evidence="6">The sequence shown here is derived from an EMBL/GenBank/DDBJ whole genome shotgun (WGS) entry which is preliminary data.</text>
</comment>
<dbReference type="PANTHER" id="PTHR12526:SF629">
    <property type="entry name" value="TEICHURONIC ACID BIOSYNTHESIS GLYCOSYLTRANSFERASE TUAH-RELATED"/>
    <property type="match status" value="1"/>
</dbReference>
<dbReference type="Gene3D" id="3.40.50.2000">
    <property type="entry name" value="Glycogen Phosphorylase B"/>
    <property type="match status" value="2"/>
</dbReference>
<feature type="transmembrane region" description="Helical" evidence="3">
    <location>
        <begin position="57"/>
        <end position="77"/>
    </location>
</feature>
<dbReference type="Pfam" id="PF00534">
    <property type="entry name" value="Glycos_transf_1"/>
    <property type="match status" value="1"/>
</dbReference>